<evidence type="ECO:0000313" key="9">
    <source>
        <dbReference type="EMBL" id="SHI26281.1"/>
    </source>
</evidence>
<feature type="domain" description="CobW C-terminal" evidence="8">
    <location>
        <begin position="246"/>
        <end position="327"/>
    </location>
</feature>
<dbReference type="GO" id="GO:0005737">
    <property type="term" value="C:cytoplasm"/>
    <property type="evidence" value="ECO:0007669"/>
    <property type="project" value="TreeGrafter"/>
</dbReference>
<organism evidence="9 10">
    <name type="scientific">Pollutimonas bauzanensis</name>
    <dbReference type="NCBI Taxonomy" id="658167"/>
    <lineage>
        <taxon>Bacteria</taxon>
        <taxon>Pseudomonadati</taxon>
        <taxon>Pseudomonadota</taxon>
        <taxon>Betaproteobacteria</taxon>
        <taxon>Burkholderiales</taxon>
        <taxon>Alcaligenaceae</taxon>
        <taxon>Pollutimonas</taxon>
    </lineage>
</organism>
<dbReference type="PANTHER" id="PTHR13748">
    <property type="entry name" value="COBW-RELATED"/>
    <property type="match status" value="1"/>
</dbReference>
<accession>A0A1M5ZQ13</accession>
<evidence type="ECO:0000256" key="6">
    <source>
        <dbReference type="ARBA" id="ARBA00049117"/>
    </source>
</evidence>
<dbReference type="GO" id="GO:0000166">
    <property type="term" value="F:nucleotide binding"/>
    <property type="evidence" value="ECO:0007669"/>
    <property type="project" value="UniProtKB-KW"/>
</dbReference>
<comment type="function">
    <text evidence="5">Zinc chaperone that directly transfers zinc cofactor to target proteins, thereby activating them. Zinc is transferred from the CXCC motif in the GTPase domain to the zinc binding site in target proteins in a process requiring GTP hydrolysis.</text>
</comment>
<dbReference type="Gene3D" id="3.30.1220.10">
    <property type="entry name" value="CobW-like, C-terminal domain"/>
    <property type="match status" value="1"/>
</dbReference>
<dbReference type="SUPFAM" id="SSF90002">
    <property type="entry name" value="Hypothetical protein YjiA, C-terminal domain"/>
    <property type="match status" value="1"/>
</dbReference>
<evidence type="ECO:0000256" key="5">
    <source>
        <dbReference type="ARBA" id="ARBA00045658"/>
    </source>
</evidence>
<evidence type="ECO:0000256" key="1">
    <source>
        <dbReference type="ARBA" id="ARBA00022741"/>
    </source>
</evidence>
<dbReference type="Proteomes" id="UP000184226">
    <property type="component" value="Unassembled WGS sequence"/>
</dbReference>
<dbReference type="Pfam" id="PF07683">
    <property type="entry name" value="CobW_C"/>
    <property type="match status" value="1"/>
</dbReference>
<keyword evidence="10" id="KW-1185">Reference proteome</keyword>
<dbReference type="InterPro" id="IPR027417">
    <property type="entry name" value="P-loop_NTPase"/>
</dbReference>
<dbReference type="AlphaFoldDB" id="A0A1M5ZQ13"/>
<reference evidence="9 10" key="1">
    <citation type="submission" date="2016-11" db="EMBL/GenBank/DDBJ databases">
        <authorList>
            <person name="Jaros S."/>
            <person name="Januszkiewicz K."/>
            <person name="Wedrychowicz H."/>
        </authorList>
    </citation>
    <scope>NUCLEOTIDE SEQUENCE [LARGE SCALE GENOMIC DNA]</scope>
    <source>
        <strain evidence="9 10">CGMCC 1.10190</strain>
    </source>
</reference>
<evidence type="ECO:0000259" key="7">
    <source>
        <dbReference type="Pfam" id="PF02492"/>
    </source>
</evidence>
<evidence type="ECO:0000259" key="8">
    <source>
        <dbReference type="Pfam" id="PF07683"/>
    </source>
</evidence>
<dbReference type="SUPFAM" id="SSF52540">
    <property type="entry name" value="P-loop containing nucleoside triphosphate hydrolases"/>
    <property type="match status" value="1"/>
</dbReference>
<comment type="similarity">
    <text evidence="4">Belongs to the SIMIBI class G3E GTPase family. ZNG1 subfamily.</text>
</comment>
<dbReference type="RefSeq" id="WP_073108340.1">
    <property type="nucleotide sequence ID" value="NZ_FQXE01000017.1"/>
</dbReference>
<name>A0A1M5ZQ13_9BURK</name>
<keyword evidence="3" id="KW-0143">Chaperone</keyword>
<dbReference type="Pfam" id="PF02492">
    <property type="entry name" value="cobW"/>
    <property type="match status" value="1"/>
</dbReference>
<dbReference type="Gene3D" id="3.40.50.300">
    <property type="entry name" value="P-loop containing nucleotide triphosphate hydrolases"/>
    <property type="match status" value="1"/>
</dbReference>
<dbReference type="OrthoDB" id="9808822at2"/>
<keyword evidence="2" id="KW-0378">Hydrolase</keyword>
<evidence type="ECO:0000313" key="10">
    <source>
        <dbReference type="Proteomes" id="UP000184226"/>
    </source>
</evidence>
<dbReference type="STRING" id="658167.SAMN04488135_11731"/>
<proteinExistence type="inferred from homology"/>
<dbReference type="InterPro" id="IPR051316">
    <property type="entry name" value="Zinc-reg_GTPase_activator"/>
</dbReference>
<protein>
    <submittedName>
        <fullName evidence="9">GTPase, G3E family</fullName>
    </submittedName>
</protein>
<keyword evidence="1" id="KW-0547">Nucleotide-binding</keyword>
<dbReference type="InterPro" id="IPR036627">
    <property type="entry name" value="CobW-likC_sf"/>
</dbReference>
<dbReference type="CDD" id="cd03112">
    <property type="entry name" value="CobW-like"/>
    <property type="match status" value="1"/>
</dbReference>
<evidence type="ECO:0000256" key="2">
    <source>
        <dbReference type="ARBA" id="ARBA00022801"/>
    </source>
</evidence>
<feature type="domain" description="CobW/HypB/UreG nucleotide-binding" evidence="7">
    <location>
        <begin position="6"/>
        <end position="193"/>
    </location>
</feature>
<evidence type="ECO:0000256" key="4">
    <source>
        <dbReference type="ARBA" id="ARBA00034320"/>
    </source>
</evidence>
<evidence type="ECO:0000256" key="3">
    <source>
        <dbReference type="ARBA" id="ARBA00023186"/>
    </source>
</evidence>
<dbReference type="EMBL" id="FQXE01000017">
    <property type="protein sequence ID" value="SHI26281.1"/>
    <property type="molecule type" value="Genomic_DNA"/>
</dbReference>
<dbReference type="GO" id="GO:0016787">
    <property type="term" value="F:hydrolase activity"/>
    <property type="evidence" value="ECO:0007669"/>
    <property type="project" value="UniProtKB-KW"/>
</dbReference>
<comment type="catalytic activity">
    <reaction evidence="6">
        <text>GTP + H2O = GDP + phosphate + H(+)</text>
        <dbReference type="Rhea" id="RHEA:19669"/>
        <dbReference type="ChEBI" id="CHEBI:15377"/>
        <dbReference type="ChEBI" id="CHEBI:15378"/>
        <dbReference type="ChEBI" id="CHEBI:37565"/>
        <dbReference type="ChEBI" id="CHEBI:43474"/>
        <dbReference type="ChEBI" id="CHEBI:58189"/>
    </reaction>
    <physiologicalReaction direction="left-to-right" evidence="6">
        <dbReference type="Rhea" id="RHEA:19670"/>
    </physiologicalReaction>
</comment>
<dbReference type="InterPro" id="IPR003495">
    <property type="entry name" value="CobW/HypB/UreG_nucleotide-bd"/>
</dbReference>
<gene>
    <name evidence="9" type="ORF">SAMN04488135_11731</name>
</gene>
<dbReference type="PANTHER" id="PTHR13748:SF62">
    <property type="entry name" value="COBW DOMAIN-CONTAINING PROTEIN"/>
    <property type="match status" value="1"/>
</dbReference>
<sequence>MSGRIPVTVVSGFLGSGKTTLLNRLLAPADAGPAQAQAAAPIVVIVNELGAVGLDHAWVRHIGDRIVLLESGCICCSVRGELVGALRDLFLAALHRKMPAFSRVVIETTGIADPAPIIYTLKYERFLSDRYAYDGCISVVDGVHGAQQLRQEPVAVQQAVLADALVISKTDLAAVDTVAALERSLRALNPGAPQYLAQDAPGLPDLLRAGSLRAGVAGLQSRRGLWDGLRGGSAARGLPAAHGDIEVLTMASDAAVRRPAFIKAISALLADSGVELLRVKGMLWFEGDSHASAVHAVHRQLYPMEPMETHARAAQSPGASVLVLIFRAAAGPLMPDKVAQLLPGAQLSLSSGRNFAQ</sequence>
<dbReference type="InterPro" id="IPR011629">
    <property type="entry name" value="CobW-like_C"/>
</dbReference>